<dbReference type="Pfam" id="PF13401">
    <property type="entry name" value="AAA_22"/>
    <property type="match status" value="1"/>
</dbReference>
<dbReference type="Proteomes" id="UP001368500">
    <property type="component" value="Unassembled WGS sequence"/>
</dbReference>
<dbReference type="Pfam" id="PF00196">
    <property type="entry name" value="GerE"/>
    <property type="match status" value="1"/>
</dbReference>
<dbReference type="CDD" id="cd06170">
    <property type="entry name" value="LuxR_C_like"/>
    <property type="match status" value="1"/>
</dbReference>
<reference evidence="2 3" key="1">
    <citation type="submission" date="2024-04" db="EMBL/GenBank/DDBJ databases">
        <title>Novel species of the genus Ideonella isolated from streams.</title>
        <authorList>
            <person name="Lu H."/>
        </authorList>
    </citation>
    <scope>NUCLEOTIDE SEQUENCE [LARGE SCALE GENOMIC DNA]</scope>
    <source>
        <strain evidence="2 3">BYS139W</strain>
    </source>
</reference>
<dbReference type="InterPro" id="IPR016032">
    <property type="entry name" value="Sig_transdc_resp-reg_C-effctor"/>
</dbReference>
<organism evidence="2 3">
    <name type="scientific">Pseudaquabacterium rugosum</name>
    <dbReference type="NCBI Taxonomy" id="2984194"/>
    <lineage>
        <taxon>Bacteria</taxon>
        <taxon>Pseudomonadati</taxon>
        <taxon>Pseudomonadota</taxon>
        <taxon>Betaproteobacteria</taxon>
        <taxon>Burkholderiales</taxon>
        <taxon>Sphaerotilaceae</taxon>
        <taxon>Pseudaquabacterium</taxon>
    </lineage>
</organism>
<sequence length="922" mass="100169">MSPAIPASPASPLPVQRGRLAPPETAVEAVLPQAVQVLLRSAVLAKLVTVCAPPGYGKTLVLGRLYRLLRQRGVPCVWLTLDDRDTSVDAVLSLLTAALQHEALSWNLPGEAFAALPSDPRESADRLYTVLARLARPVVLCIDNLHVCTDPRLADVLERLVFGTGAALRLALSSTQDLPLDLLRAKLELNTVELQAAHLALDPQSLRALLLQAGLPDPAPALVARMHALTEGWPAAARLLQVLIAQQPASAPGQGAEAVVERFSGRDHDMAAVLTRRVLHGFPARQVEFLMEMALLREFSAELAEDATGCAEAAQWLDDMLRRHVLIFPLDRDRRWLRLHTLLRQHLQAEGARHLPRERRRQVLERAARWHADQGDDEAALEAALAAPAPALAGQLLDRVARTVAGDQGRLVLFVQWSEQVLATGTALSPEAHAWYAWSLCFLLQYERAFSALQSLEHRLAELDPGGQRAAGLRARAGLLRVVISVHLDLLETASDDAQRWLQDPAERDPLGVATVATGAAVAELAQGRSTVARLRLQTALGAIERAASAYGAGWVALIHAAIELTEGDPVRADGHLCRVRPQVVEQLGEDAAVITTLDFVHARALHDLGRTAEARVRALRGLARARSHGINETAQHGLAACVAMWDGAADGEFSPAALDPVVLCYAPRTQRQVAVQQLRRLLALGRIDDAQEFAFRHMLVPDDEAGGDGRPLPERLLALEWAWRIGQQRGLPERVERLKRTVRAAQRWRELLELHLLEVGLHLGGGDAKRAQMALGQALFVAARRRLVQPLLERAATLPAALTQASGKELGLVQPEEIELLARLAAQAAPVPDPAPPGAAGQDLPGEGTVAAAGGLTEPLTRREHELLALLDKGLSNQQIGERVHLSVPTVKWHFYKLYAKLQVKSRSAALVKARMLNLLH</sequence>
<keyword evidence="3" id="KW-1185">Reference proteome</keyword>
<dbReference type="RefSeq" id="WP_341373684.1">
    <property type="nucleotide sequence ID" value="NZ_JBBUTF010000006.1"/>
</dbReference>
<gene>
    <name evidence="2" type="ORF">AACH11_07985</name>
</gene>
<evidence type="ECO:0000259" key="1">
    <source>
        <dbReference type="PROSITE" id="PS50043"/>
    </source>
</evidence>
<dbReference type="SUPFAM" id="SSF46894">
    <property type="entry name" value="C-terminal effector domain of the bipartite response regulators"/>
    <property type="match status" value="1"/>
</dbReference>
<dbReference type="Gene3D" id="1.10.10.10">
    <property type="entry name" value="Winged helix-like DNA-binding domain superfamily/Winged helix DNA-binding domain"/>
    <property type="match status" value="1"/>
</dbReference>
<dbReference type="PROSITE" id="PS50043">
    <property type="entry name" value="HTH_LUXR_2"/>
    <property type="match status" value="1"/>
</dbReference>
<dbReference type="SMART" id="SM00421">
    <property type="entry name" value="HTH_LUXR"/>
    <property type="match status" value="1"/>
</dbReference>
<evidence type="ECO:0000313" key="2">
    <source>
        <dbReference type="EMBL" id="MEK8025898.1"/>
    </source>
</evidence>
<dbReference type="InterPro" id="IPR000792">
    <property type="entry name" value="Tscrpt_reg_LuxR_C"/>
</dbReference>
<dbReference type="InterPro" id="IPR049945">
    <property type="entry name" value="AAA_22"/>
</dbReference>
<comment type="caution">
    <text evidence="2">The sequence shown here is derived from an EMBL/GenBank/DDBJ whole genome shotgun (WGS) entry which is preliminary data.</text>
</comment>
<feature type="domain" description="HTH luxR-type" evidence="1">
    <location>
        <begin position="854"/>
        <end position="919"/>
    </location>
</feature>
<protein>
    <submittedName>
        <fullName evidence="2">LuxR C-terminal-related transcriptional regulator</fullName>
    </submittedName>
</protein>
<dbReference type="EMBL" id="JBBUTF010000006">
    <property type="protein sequence ID" value="MEK8025898.1"/>
    <property type="molecule type" value="Genomic_DNA"/>
</dbReference>
<accession>A0ABU9B7P3</accession>
<dbReference type="InterPro" id="IPR036388">
    <property type="entry name" value="WH-like_DNA-bd_sf"/>
</dbReference>
<dbReference type="PRINTS" id="PR00038">
    <property type="entry name" value="HTHLUXR"/>
</dbReference>
<dbReference type="InterPro" id="IPR059106">
    <property type="entry name" value="WHD_MalT"/>
</dbReference>
<proteinExistence type="predicted"/>
<dbReference type="SUPFAM" id="SSF52540">
    <property type="entry name" value="P-loop containing nucleoside triphosphate hydrolases"/>
    <property type="match status" value="1"/>
</dbReference>
<dbReference type="InterPro" id="IPR027417">
    <property type="entry name" value="P-loop_NTPase"/>
</dbReference>
<dbReference type="Gene3D" id="3.40.50.300">
    <property type="entry name" value="P-loop containing nucleotide triphosphate hydrolases"/>
    <property type="match status" value="1"/>
</dbReference>
<dbReference type="Pfam" id="PF25873">
    <property type="entry name" value="WHD_MalT"/>
    <property type="match status" value="1"/>
</dbReference>
<evidence type="ECO:0000313" key="3">
    <source>
        <dbReference type="Proteomes" id="UP001368500"/>
    </source>
</evidence>
<name>A0ABU9B7P3_9BURK</name>